<evidence type="ECO:0000313" key="2">
    <source>
        <dbReference type="EMBL" id="GMR37317.1"/>
    </source>
</evidence>
<protein>
    <submittedName>
        <fullName evidence="2">Uncharacterized protein</fullName>
    </submittedName>
</protein>
<name>A0AAN4ZG77_9BILA</name>
<feature type="transmembrane region" description="Helical" evidence="1">
    <location>
        <begin position="49"/>
        <end position="72"/>
    </location>
</feature>
<accession>A0AAN4ZG77</accession>
<feature type="non-terminal residue" evidence="2">
    <location>
        <position position="281"/>
    </location>
</feature>
<proteinExistence type="predicted"/>
<organism evidence="2 3">
    <name type="scientific">Pristionchus mayeri</name>
    <dbReference type="NCBI Taxonomy" id="1317129"/>
    <lineage>
        <taxon>Eukaryota</taxon>
        <taxon>Metazoa</taxon>
        <taxon>Ecdysozoa</taxon>
        <taxon>Nematoda</taxon>
        <taxon>Chromadorea</taxon>
        <taxon>Rhabditida</taxon>
        <taxon>Rhabditina</taxon>
        <taxon>Diplogasteromorpha</taxon>
        <taxon>Diplogasteroidea</taxon>
        <taxon>Neodiplogasteridae</taxon>
        <taxon>Pristionchus</taxon>
    </lineage>
</organism>
<evidence type="ECO:0000256" key="1">
    <source>
        <dbReference type="SAM" id="Phobius"/>
    </source>
</evidence>
<keyword evidence="1" id="KW-1133">Transmembrane helix</keyword>
<comment type="caution">
    <text evidence="2">The sequence shown here is derived from an EMBL/GenBank/DDBJ whole genome shotgun (WGS) entry which is preliminary data.</text>
</comment>
<keyword evidence="1" id="KW-0812">Transmembrane</keyword>
<keyword evidence="1" id="KW-0472">Membrane</keyword>
<dbReference type="Proteomes" id="UP001328107">
    <property type="component" value="Unassembled WGS sequence"/>
</dbReference>
<reference evidence="3" key="1">
    <citation type="submission" date="2022-10" db="EMBL/GenBank/DDBJ databases">
        <title>Genome assembly of Pristionchus species.</title>
        <authorList>
            <person name="Yoshida K."/>
            <person name="Sommer R.J."/>
        </authorList>
    </citation>
    <scope>NUCLEOTIDE SEQUENCE [LARGE SCALE GENOMIC DNA]</scope>
    <source>
        <strain evidence="3">RS5460</strain>
    </source>
</reference>
<gene>
    <name evidence="2" type="ORF">PMAYCL1PPCAC_07512</name>
</gene>
<keyword evidence="3" id="KW-1185">Reference proteome</keyword>
<dbReference type="EMBL" id="BTRK01000002">
    <property type="protein sequence ID" value="GMR37317.1"/>
    <property type="molecule type" value="Genomic_DNA"/>
</dbReference>
<sequence>MKMYCTCHRGMYRQWTVTQRSKINLDARGLRSSHCGTVTEGVEGRGRRLLLIFVFSFFSLILDLLRLSSFLLSRETSAEISPSCLEGFLTRGIGLSRCGFSRSGDGCCSGSRCSCDCSRHALLLAHHSIHPHSDSSPLGADVGDEVVFVATVSVLVLQLDSSSDVEGSSSDEVSAHVDLLRDIQRTATEKNTLSIGGPAHSIEDVGVALASYLSISAPVSTGSARKGSTLCLNCPILVDCETVDDLREGAFGSPDGSLRLCSNESCEKERRKDERTHLKEG</sequence>
<evidence type="ECO:0000313" key="3">
    <source>
        <dbReference type="Proteomes" id="UP001328107"/>
    </source>
</evidence>
<dbReference type="AlphaFoldDB" id="A0AAN4ZG77"/>